<reference evidence="1" key="1">
    <citation type="submission" date="2022-10" db="EMBL/GenBank/DDBJ databases">
        <title>The complete genomes of actinobacterial strains from the NBC collection.</title>
        <authorList>
            <person name="Joergensen T.S."/>
            <person name="Alvarez Arevalo M."/>
            <person name="Sterndorff E.B."/>
            <person name="Faurdal D."/>
            <person name="Vuksanovic O."/>
            <person name="Mourched A.-S."/>
            <person name="Charusanti P."/>
            <person name="Shaw S."/>
            <person name="Blin K."/>
            <person name="Weber T."/>
        </authorList>
    </citation>
    <scope>NUCLEOTIDE SEQUENCE</scope>
    <source>
        <strain evidence="1">NBC_00248</strain>
    </source>
</reference>
<dbReference type="EMBL" id="CP108090">
    <property type="protein sequence ID" value="WUQ11019.1"/>
    <property type="molecule type" value="Genomic_DNA"/>
</dbReference>
<gene>
    <name evidence="1" type="ORF">OG517_06030</name>
</gene>
<evidence type="ECO:0000313" key="1">
    <source>
        <dbReference type="EMBL" id="WUQ11019.1"/>
    </source>
</evidence>
<organism evidence="1 2">
    <name type="scientific">Streptomyces virginiae</name>
    <name type="common">Streptomyces cinnamonensis</name>
    <dbReference type="NCBI Taxonomy" id="1961"/>
    <lineage>
        <taxon>Bacteria</taxon>
        <taxon>Bacillati</taxon>
        <taxon>Actinomycetota</taxon>
        <taxon>Actinomycetes</taxon>
        <taxon>Kitasatosporales</taxon>
        <taxon>Streptomycetaceae</taxon>
        <taxon>Streptomyces</taxon>
    </lineage>
</organism>
<keyword evidence="2" id="KW-1185">Reference proteome</keyword>
<evidence type="ECO:0000313" key="2">
    <source>
        <dbReference type="Proteomes" id="UP001432039"/>
    </source>
</evidence>
<protein>
    <submittedName>
        <fullName evidence="1">Uncharacterized protein</fullName>
    </submittedName>
</protein>
<accession>A0ABZ1T9I5</accession>
<proteinExistence type="predicted"/>
<name>A0ABZ1T9I5_STRVG</name>
<dbReference type="Proteomes" id="UP001432039">
    <property type="component" value="Chromosome"/>
</dbReference>
<sequence>MLRDRVDILTVDAFAGRIVSTSRRPLRAGEERPLGGGGPGHRVPQFLAQEYKHVVLAQDLRTCAEYEAAERKGSGSALPVSARSLVWRTVEESPRGVVDVEAVVLNPGKAFVHTEIDPLARAVSEAALDTERKCGPLSVWPLIE</sequence>